<evidence type="ECO:0000256" key="2">
    <source>
        <dbReference type="ARBA" id="ARBA00005993"/>
    </source>
</evidence>
<dbReference type="CDD" id="cd06960">
    <property type="entry name" value="NR_DBD_HNF4A"/>
    <property type="match status" value="1"/>
</dbReference>
<keyword evidence="7 11" id="KW-0238">DNA-binding</keyword>
<keyword evidence="16" id="KW-1185">Reference proteome</keyword>
<dbReference type="Proteomes" id="UP000008068">
    <property type="component" value="Unassembled WGS sequence"/>
</dbReference>
<name>G0N366_CAEBE</name>
<dbReference type="PROSITE" id="PS51257">
    <property type="entry name" value="PROKAR_LIPOPROTEIN"/>
    <property type="match status" value="1"/>
</dbReference>
<keyword evidence="6 11" id="KW-0805">Transcription regulation</keyword>
<dbReference type="InterPro" id="IPR035500">
    <property type="entry name" value="NHR-like_dom_sf"/>
</dbReference>
<keyword evidence="9 11" id="KW-0675">Receptor</keyword>
<feature type="domain" description="NR LBD" evidence="14">
    <location>
        <begin position="239"/>
        <end position="499"/>
    </location>
</feature>
<dbReference type="HOGENOM" id="CLU_007368_17_0_1"/>
<dbReference type="eggNOG" id="KOG3575">
    <property type="taxonomic scope" value="Eukaryota"/>
</dbReference>
<dbReference type="Pfam" id="PF00105">
    <property type="entry name" value="zf-C4"/>
    <property type="match status" value="1"/>
</dbReference>
<keyword evidence="10 11" id="KW-0539">Nucleus</keyword>
<dbReference type="GO" id="GO:0000978">
    <property type="term" value="F:RNA polymerase II cis-regulatory region sequence-specific DNA binding"/>
    <property type="evidence" value="ECO:0007669"/>
    <property type="project" value="InterPro"/>
</dbReference>
<evidence type="ECO:0000259" key="13">
    <source>
        <dbReference type="PROSITE" id="PS51030"/>
    </source>
</evidence>
<feature type="domain" description="Nuclear receptor" evidence="13">
    <location>
        <begin position="3"/>
        <end position="81"/>
    </location>
</feature>
<dbReference type="FunFam" id="3.30.50.10:FF:000143">
    <property type="entry name" value="Thyroid hormone receptor alpha"/>
    <property type="match status" value="1"/>
</dbReference>
<dbReference type="GO" id="GO:0008270">
    <property type="term" value="F:zinc ion binding"/>
    <property type="evidence" value="ECO:0007669"/>
    <property type="project" value="UniProtKB-KW"/>
</dbReference>
<organism evidence="16">
    <name type="scientific">Caenorhabditis brenneri</name>
    <name type="common">Nematode worm</name>
    <dbReference type="NCBI Taxonomy" id="135651"/>
    <lineage>
        <taxon>Eukaryota</taxon>
        <taxon>Metazoa</taxon>
        <taxon>Ecdysozoa</taxon>
        <taxon>Nematoda</taxon>
        <taxon>Chromadorea</taxon>
        <taxon>Rhabditida</taxon>
        <taxon>Rhabditina</taxon>
        <taxon>Rhabditomorpha</taxon>
        <taxon>Rhabditoidea</taxon>
        <taxon>Rhabditidae</taxon>
        <taxon>Peloderinae</taxon>
        <taxon>Caenorhabditis</taxon>
    </lineage>
</organism>
<feature type="compositionally biased region" description="Low complexity" evidence="12">
    <location>
        <begin position="95"/>
        <end position="108"/>
    </location>
</feature>
<evidence type="ECO:0000256" key="4">
    <source>
        <dbReference type="ARBA" id="ARBA00022771"/>
    </source>
</evidence>
<protein>
    <submittedName>
        <fullName evidence="15">Uncharacterized protein</fullName>
    </submittedName>
</protein>
<keyword evidence="8 11" id="KW-0804">Transcription</keyword>
<dbReference type="InterPro" id="IPR049636">
    <property type="entry name" value="HNF4-like_DBD"/>
</dbReference>
<evidence type="ECO:0000256" key="8">
    <source>
        <dbReference type="ARBA" id="ARBA00023163"/>
    </source>
</evidence>
<sequence>MVRGKCTVCDSPNATNYHFGAQSCKACAAFFRRSIAMGQNYDCLGDGVRPCKIDHTLRLNCRNCRLKKCLRAGMVKDLVQAKREPKPGTPPGRKSPTTQSNSRNSSQSEDFSQQPPPQPQQIIQHAGSSNGPIYFDQYPSTSTSTTDYPPTDALFYPASENEWDYCPPSPKSRKMTESCENLMGIEELQQYIQLPSDDYQMLTDSVEIRSRMTSISECSAAYQSGLDEEERLFALAALYTDQVINLNMRRRITYTEQLLGSVFDGPCVCPYEKSDLKLFDHRTYRQKNRNDYTMILDYINRFPEFQQLSKSEKIVLFRTAAAVDVLVDQAYYSQVIFPNDDILVTANGECLSMNPLPQIENQRESGNFFSDEDYDKYKMLTSMKIRQWQHVCEPLKNLKLSLPEFALFKALTIWHYNYYKLQETGRQICYRQRDDIFRTLLLICDDEGHEDALLRASDIVLAVGIAMAEVHEMVTSYIEITVYDVLDDPILKDMLKFQY</sequence>
<keyword evidence="3 11" id="KW-0479">Metal-binding</keyword>
<evidence type="ECO:0000256" key="5">
    <source>
        <dbReference type="ARBA" id="ARBA00022833"/>
    </source>
</evidence>
<dbReference type="Pfam" id="PF00104">
    <property type="entry name" value="Hormone_recep"/>
    <property type="match status" value="1"/>
</dbReference>
<reference evidence="16" key="1">
    <citation type="submission" date="2011-07" db="EMBL/GenBank/DDBJ databases">
        <authorList>
            <consortium name="Caenorhabditis brenneri Sequencing and Analysis Consortium"/>
            <person name="Wilson R.K."/>
        </authorList>
    </citation>
    <scope>NUCLEOTIDE SEQUENCE [LARGE SCALE GENOMIC DNA]</scope>
    <source>
        <strain evidence="16">PB2801</strain>
    </source>
</reference>
<gene>
    <name evidence="15" type="ORF">CAEBREN_28846</name>
</gene>
<dbReference type="AlphaFoldDB" id="G0N366"/>
<keyword evidence="5 11" id="KW-0862">Zinc</keyword>
<feature type="region of interest" description="Disordered" evidence="12">
    <location>
        <begin position="80"/>
        <end position="153"/>
    </location>
</feature>
<dbReference type="OrthoDB" id="5793246at2759"/>
<dbReference type="SMART" id="SM00399">
    <property type="entry name" value="ZnF_C4"/>
    <property type="match status" value="1"/>
</dbReference>
<dbReference type="PROSITE" id="PS51843">
    <property type="entry name" value="NR_LBD"/>
    <property type="match status" value="1"/>
</dbReference>
<evidence type="ECO:0000259" key="14">
    <source>
        <dbReference type="PROSITE" id="PS51843"/>
    </source>
</evidence>
<dbReference type="SMART" id="SM00430">
    <property type="entry name" value="HOLI"/>
    <property type="match status" value="1"/>
</dbReference>
<evidence type="ECO:0000256" key="10">
    <source>
        <dbReference type="ARBA" id="ARBA00023242"/>
    </source>
</evidence>
<accession>G0N366</accession>
<evidence type="ECO:0000313" key="15">
    <source>
        <dbReference type="EMBL" id="EGT51409.1"/>
    </source>
</evidence>
<keyword evidence="4 11" id="KW-0863">Zinc-finger</keyword>
<evidence type="ECO:0000256" key="1">
    <source>
        <dbReference type="ARBA" id="ARBA00004123"/>
    </source>
</evidence>
<dbReference type="GO" id="GO:0003700">
    <property type="term" value="F:DNA-binding transcription factor activity"/>
    <property type="evidence" value="ECO:0007669"/>
    <property type="project" value="InterPro"/>
</dbReference>
<dbReference type="PANTHER" id="PTHR46397">
    <property type="entry name" value="NUCLEAR HORMONE RECEPTOR FAMILY-RELATED"/>
    <property type="match status" value="1"/>
</dbReference>
<dbReference type="PROSITE" id="PS51030">
    <property type="entry name" value="NUCLEAR_REC_DBD_2"/>
    <property type="match status" value="1"/>
</dbReference>
<dbReference type="Gene3D" id="3.30.50.10">
    <property type="entry name" value="Erythroid Transcription Factor GATA-1, subunit A"/>
    <property type="match status" value="1"/>
</dbReference>
<dbReference type="SUPFAM" id="SSF57716">
    <property type="entry name" value="Glucocorticoid receptor-like (DNA-binding domain)"/>
    <property type="match status" value="1"/>
</dbReference>
<evidence type="ECO:0000313" key="16">
    <source>
        <dbReference type="Proteomes" id="UP000008068"/>
    </source>
</evidence>
<comment type="similarity">
    <text evidence="2 11">Belongs to the nuclear hormone receptor family.</text>
</comment>
<evidence type="ECO:0000256" key="7">
    <source>
        <dbReference type="ARBA" id="ARBA00023125"/>
    </source>
</evidence>
<comment type="subcellular location">
    <subcellularLocation>
        <location evidence="1 11">Nucleus</location>
    </subcellularLocation>
</comment>
<dbReference type="InterPro" id="IPR013088">
    <property type="entry name" value="Znf_NHR/GATA"/>
</dbReference>
<evidence type="ECO:0000256" key="3">
    <source>
        <dbReference type="ARBA" id="ARBA00022723"/>
    </source>
</evidence>
<dbReference type="FunCoup" id="G0N366">
    <property type="interactions" value="458"/>
</dbReference>
<dbReference type="PRINTS" id="PR00047">
    <property type="entry name" value="STROIDFINGER"/>
</dbReference>
<dbReference type="SUPFAM" id="SSF48508">
    <property type="entry name" value="Nuclear receptor ligand-binding domain"/>
    <property type="match status" value="1"/>
</dbReference>
<evidence type="ECO:0000256" key="6">
    <source>
        <dbReference type="ARBA" id="ARBA00023015"/>
    </source>
</evidence>
<evidence type="ECO:0000256" key="11">
    <source>
        <dbReference type="RuleBase" id="RU004334"/>
    </source>
</evidence>
<dbReference type="PROSITE" id="PS00031">
    <property type="entry name" value="NUCLEAR_REC_DBD_1"/>
    <property type="match status" value="1"/>
</dbReference>
<dbReference type="InterPro" id="IPR000536">
    <property type="entry name" value="Nucl_hrmn_rcpt_lig-bd"/>
</dbReference>
<evidence type="ECO:0000256" key="9">
    <source>
        <dbReference type="ARBA" id="ARBA00023170"/>
    </source>
</evidence>
<dbReference type="InParanoid" id="G0N366"/>
<dbReference type="STRING" id="135651.G0N366"/>
<dbReference type="PANTHER" id="PTHR46397:SF3">
    <property type="entry name" value="NR LBD DOMAIN-CONTAINING PROTEIN-RELATED"/>
    <property type="match status" value="1"/>
</dbReference>
<dbReference type="EMBL" id="GL379833">
    <property type="protein sequence ID" value="EGT51409.1"/>
    <property type="molecule type" value="Genomic_DNA"/>
</dbReference>
<dbReference type="Gene3D" id="1.10.565.10">
    <property type="entry name" value="Retinoid X Receptor"/>
    <property type="match status" value="1"/>
</dbReference>
<evidence type="ECO:0000256" key="12">
    <source>
        <dbReference type="SAM" id="MobiDB-lite"/>
    </source>
</evidence>
<feature type="compositionally biased region" description="Low complexity" evidence="12">
    <location>
        <begin position="138"/>
        <end position="152"/>
    </location>
</feature>
<dbReference type="InterPro" id="IPR001628">
    <property type="entry name" value="Znf_hrmn_rcpt"/>
</dbReference>
<dbReference type="GO" id="GO:0005634">
    <property type="term" value="C:nucleus"/>
    <property type="evidence" value="ECO:0007669"/>
    <property type="project" value="UniProtKB-SubCell"/>
</dbReference>
<proteinExistence type="inferred from homology"/>